<keyword evidence="5" id="KW-0812">Transmembrane</keyword>
<dbReference type="InterPro" id="IPR051261">
    <property type="entry name" value="NLR"/>
</dbReference>
<dbReference type="GO" id="GO:0005524">
    <property type="term" value="F:ATP binding"/>
    <property type="evidence" value="ECO:0007669"/>
    <property type="project" value="UniProtKB-KW"/>
</dbReference>
<evidence type="ECO:0000256" key="2">
    <source>
        <dbReference type="ARBA" id="ARBA00022737"/>
    </source>
</evidence>
<feature type="transmembrane region" description="Helical" evidence="5">
    <location>
        <begin position="68"/>
        <end position="91"/>
    </location>
</feature>
<gene>
    <name evidence="7" type="primary">NLRC3</name>
    <name evidence="7" type="ORF">AWC38_SpisGene20545</name>
</gene>
<dbReference type="SUPFAM" id="SSF52540">
    <property type="entry name" value="P-loop containing nucleoside triphosphate hydrolases"/>
    <property type="match status" value="1"/>
</dbReference>
<feature type="transmembrane region" description="Helical" evidence="5">
    <location>
        <begin position="120"/>
        <end position="141"/>
    </location>
</feature>
<keyword evidence="4" id="KW-0067">ATP-binding</keyword>
<comment type="caution">
    <text evidence="7">The sequence shown here is derived from an EMBL/GenBank/DDBJ whole genome shotgun (WGS) entry which is preliminary data.</text>
</comment>
<dbReference type="PANTHER" id="PTHR24106">
    <property type="entry name" value="NACHT, LRR AND CARD DOMAINS-CONTAINING"/>
    <property type="match status" value="1"/>
</dbReference>
<keyword evidence="1" id="KW-0433">Leucine-rich repeat</keyword>
<dbReference type="OrthoDB" id="5988799at2759"/>
<keyword evidence="5" id="KW-0472">Membrane</keyword>
<dbReference type="Pfam" id="PF13516">
    <property type="entry name" value="LRR_6"/>
    <property type="match status" value="7"/>
</dbReference>
<dbReference type="InterPro" id="IPR038359">
    <property type="entry name" value="Connexin_N_sf"/>
</dbReference>
<keyword evidence="3" id="KW-0547">Nucleotide-binding</keyword>
<evidence type="ECO:0000256" key="5">
    <source>
        <dbReference type="SAM" id="Phobius"/>
    </source>
</evidence>
<dbReference type="EMBL" id="LSMT01000668">
    <property type="protein sequence ID" value="PFX15250.1"/>
    <property type="molecule type" value="Genomic_DNA"/>
</dbReference>
<feature type="domain" description="NACHT" evidence="6">
    <location>
        <begin position="338"/>
        <end position="482"/>
    </location>
</feature>
<dbReference type="Proteomes" id="UP000225706">
    <property type="component" value="Unassembled WGS sequence"/>
</dbReference>
<evidence type="ECO:0000256" key="1">
    <source>
        <dbReference type="ARBA" id="ARBA00022614"/>
    </source>
</evidence>
<keyword evidence="8" id="KW-1185">Reference proteome</keyword>
<accession>A0A2B4RFI7</accession>
<dbReference type="PROSITE" id="PS50837">
    <property type="entry name" value="NACHT"/>
    <property type="match status" value="1"/>
</dbReference>
<evidence type="ECO:0000313" key="8">
    <source>
        <dbReference type="Proteomes" id="UP000225706"/>
    </source>
</evidence>
<keyword evidence="2" id="KW-0677">Repeat</keyword>
<dbReference type="SUPFAM" id="SSF52047">
    <property type="entry name" value="RNI-like"/>
    <property type="match status" value="2"/>
</dbReference>
<evidence type="ECO:0000256" key="3">
    <source>
        <dbReference type="ARBA" id="ARBA00022741"/>
    </source>
</evidence>
<keyword evidence="5" id="KW-1133">Transmembrane helix</keyword>
<evidence type="ECO:0000259" key="6">
    <source>
        <dbReference type="PROSITE" id="PS50837"/>
    </source>
</evidence>
<evidence type="ECO:0000313" key="7">
    <source>
        <dbReference type="EMBL" id="PFX15250.1"/>
    </source>
</evidence>
<dbReference type="Gene3D" id="1.20.1440.80">
    <property type="entry name" value="Gap junction channel protein cysteine-rich domain"/>
    <property type="match status" value="1"/>
</dbReference>
<dbReference type="InterPro" id="IPR032675">
    <property type="entry name" value="LRR_dom_sf"/>
</dbReference>
<sequence>MVALFLTKAPIDNRQLFASEGATLSALAAAAGVLRTSERRRFSCPSSHDSRDDCLRKYEEQIYSGLPFYGFVLLCFASLLAVCITYSWCFVKSRVDEIEIALKPDQENPRRRPRLKTRRVFWSYFLHLVLRVLLGILFITLQNFVFYPSGFPAEFVCFSPTVKRTANSTNVNATEESSLAIDCDNSIASDNAVYARGIWIANILFTLLISGEICYLAVRAVQKKQFMFDSEFCERHFFSKGRNPVALRESTFRMRSRMREETEIMEPLIGQPEIEQVRYLDDAFVDLVIYTGRACGEFADLLKRHEIFDIYLKPRCGSIAVKKVNELFLPNEDTRDPRKILVVGRPGIGKSLLCTKLSRDWSKSDLLRGSDKIFEHLFMFQFRWFNTETMKKISLKQLLSRLYSEGSMDSEVFQYILDNPERVLLIFDGLDEFKYHERILEDERAHAGNSATEEMPFSALYVKLMKGKQLSGATVLTTCRPNVVQSFAHLPFDRQLEIMGFTPEKVQEYIQKFCAHDLETMNRIWDHVSSSLELLSLCYIPVNSFIICSLLEKLIKLQQHPGSTLPATSTDIYEGALRLFIFKHHPEFKAKLLTKDYLLGKTGFPDQVEETLNQVGSLAKTGIQERRLMFDSVEMKGVEDCGLFNRMPDREVLPFRLKSQFCFIHLTLQEFLAAKEIVKMNPTNLSNFILANASDPKWHLVIQFIAGLLREQTNDAVNSFVSLLCDSLTEEYPLRGKSNLKAVLMLKCLHEYNDVTIVEKAASDLRKNKIFNNKIDLSFSRITPVDCAAIVFFLEKLYNLMELDLSSNKISDRGVSLLCNLLRDGQRKITMIDLNSNEIKDQGVSHLSEALKDVNCKLTKLCLGGNYITYQGASHLQDALKNVNCKLTELDLGGNGIGDIGVSLLSEALKDANCKLEKLDLSETDLADQGVSHLFEALKDVNCKLTELDLCGNMIAFLGASYMCVALKNVNCKLKKLNLRANELGNQGVFHLCDALKDENCKFTELDLRGNEVADEGLVHLCDALKDENCSITNLDLSFNKITGDGIPYLQSALMDKNCKLVQLDLSMNGKTLHPFSIDKLIESLNGGDLWNFEQIALLPLYHALRDENCKLVKLDLRGTGLRDDDLFYLCDALKDVHCKLTELFLGKVGHGFSHIFGTIRHVNCKLTKLTISFGGYSLGTDEDFLHLSDALKDVNCNLTELNLEGSEGTDEGVIHLCDALRDENCKLTLLNLGHTRLTDDGASQLCLSLKHNNCKLIELSIGDNMLTDHFIPQLCSALKDPNCKLINLDLICNYITDQGEDMLYWALKGVKRTSHFKVAV</sequence>
<dbReference type="PROSITE" id="PS51450">
    <property type="entry name" value="LRR"/>
    <property type="match status" value="1"/>
</dbReference>
<dbReference type="Gene3D" id="3.40.50.300">
    <property type="entry name" value="P-loop containing nucleotide triphosphate hydrolases"/>
    <property type="match status" value="1"/>
</dbReference>
<reference evidence="8" key="1">
    <citation type="journal article" date="2017" name="bioRxiv">
        <title>Comparative analysis of the genomes of Stylophora pistillata and Acropora digitifera provides evidence for extensive differences between species of corals.</title>
        <authorList>
            <person name="Voolstra C.R."/>
            <person name="Li Y."/>
            <person name="Liew Y.J."/>
            <person name="Baumgarten S."/>
            <person name="Zoccola D."/>
            <person name="Flot J.-F."/>
            <person name="Tambutte S."/>
            <person name="Allemand D."/>
            <person name="Aranda M."/>
        </authorList>
    </citation>
    <scope>NUCLEOTIDE SEQUENCE [LARGE SCALE GENOMIC DNA]</scope>
</reference>
<protein>
    <submittedName>
        <fullName evidence="7">Protein NLRC3</fullName>
    </submittedName>
</protein>
<dbReference type="InterPro" id="IPR027417">
    <property type="entry name" value="P-loop_NTPase"/>
</dbReference>
<evidence type="ECO:0000256" key="4">
    <source>
        <dbReference type="ARBA" id="ARBA00022840"/>
    </source>
</evidence>
<dbReference type="Pfam" id="PF05729">
    <property type="entry name" value="NACHT"/>
    <property type="match status" value="1"/>
</dbReference>
<dbReference type="InterPro" id="IPR007111">
    <property type="entry name" value="NACHT_NTPase"/>
</dbReference>
<proteinExistence type="predicted"/>
<dbReference type="Gene3D" id="3.80.10.10">
    <property type="entry name" value="Ribonuclease Inhibitor"/>
    <property type="match status" value="3"/>
</dbReference>
<dbReference type="SMART" id="SM00368">
    <property type="entry name" value="LRR_RI"/>
    <property type="match status" value="14"/>
</dbReference>
<dbReference type="InterPro" id="IPR001611">
    <property type="entry name" value="Leu-rich_rpt"/>
</dbReference>
<organism evidence="7 8">
    <name type="scientific">Stylophora pistillata</name>
    <name type="common">Smooth cauliflower coral</name>
    <dbReference type="NCBI Taxonomy" id="50429"/>
    <lineage>
        <taxon>Eukaryota</taxon>
        <taxon>Metazoa</taxon>
        <taxon>Cnidaria</taxon>
        <taxon>Anthozoa</taxon>
        <taxon>Hexacorallia</taxon>
        <taxon>Scleractinia</taxon>
        <taxon>Astrocoeniina</taxon>
        <taxon>Pocilloporidae</taxon>
        <taxon>Stylophora</taxon>
    </lineage>
</organism>
<name>A0A2B4RFI7_STYPI</name>